<evidence type="ECO:0000256" key="1">
    <source>
        <dbReference type="ARBA" id="ARBA00002724"/>
    </source>
</evidence>
<dbReference type="Gene3D" id="3.40.50.150">
    <property type="entry name" value="Vaccinia Virus protein VP39"/>
    <property type="match status" value="1"/>
</dbReference>
<dbReference type="Pfam" id="PF01189">
    <property type="entry name" value="Methyltr_RsmB-F"/>
    <property type="match status" value="1"/>
</dbReference>
<name>A0ABS4GKE2_9BACL</name>
<dbReference type="InterPro" id="IPR029063">
    <property type="entry name" value="SAM-dependent_MTases_sf"/>
</dbReference>
<comment type="catalytic activity">
    <reaction evidence="13">
        <text>cytidine(967) in 16S rRNA + S-adenosyl-L-methionine = 5-methylcytidine(967) in 16S rRNA + S-adenosyl-L-homocysteine + H(+)</text>
        <dbReference type="Rhea" id="RHEA:42748"/>
        <dbReference type="Rhea" id="RHEA-COMP:10219"/>
        <dbReference type="Rhea" id="RHEA-COMP:10220"/>
        <dbReference type="ChEBI" id="CHEBI:15378"/>
        <dbReference type="ChEBI" id="CHEBI:57856"/>
        <dbReference type="ChEBI" id="CHEBI:59789"/>
        <dbReference type="ChEBI" id="CHEBI:74483"/>
        <dbReference type="ChEBI" id="CHEBI:82748"/>
        <dbReference type="EC" id="2.1.1.176"/>
    </reaction>
</comment>
<dbReference type="InterPro" id="IPR048019">
    <property type="entry name" value="RsmB-like_N"/>
</dbReference>
<evidence type="ECO:0000313" key="17">
    <source>
        <dbReference type="Proteomes" id="UP001519343"/>
    </source>
</evidence>
<organism evidence="16 17">
    <name type="scientific">Ammoniphilus resinae</name>
    <dbReference type="NCBI Taxonomy" id="861532"/>
    <lineage>
        <taxon>Bacteria</taxon>
        <taxon>Bacillati</taxon>
        <taxon>Bacillota</taxon>
        <taxon>Bacilli</taxon>
        <taxon>Bacillales</taxon>
        <taxon>Paenibacillaceae</taxon>
        <taxon>Aneurinibacillus group</taxon>
        <taxon>Ammoniphilus</taxon>
    </lineage>
</organism>
<accession>A0ABS4GKE2</accession>
<feature type="binding site" evidence="14">
    <location>
        <position position="316"/>
    </location>
    <ligand>
        <name>S-adenosyl-L-methionine</name>
        <dbReference type="ChEBI" id="CHEBI:59789"/>
    </ligand>
</feature>
<dbReference type="CDD" id="cd00620">
    <property type="entry name" value="Methyltransferase_Sun"/>
    <property type="match status" value="1"/>
</dbReference>
<dbReference type="InterPro" id="IPR035926">
    <property type="entry name" value="NusB-like_sf"/>
</dbReference>
<evidence type="ECO:0000256" key="7">
    <source>
        <dbReference type="ARBA" id="ARBA00022603"/>
    </source>
</evidence>
<keyword evidence="8 14" id="KW-0808">Transferase</keyword>
<dbReference type="PANTHER" id="PTHR22807">
    <property type="entry name" value="NOP2 YEAST -RELATED NOL1/NOP2/FMU SUN DOMAIN-CONTAINING"/>
    <property type="match status" value="1"/>
</dbReference>
<dbReference type="EC" id="2.1.1.176" evidence="4"/>
<evidence type="ECO:0000256" key="5">
    <source>
        <dbReference type="ARBA" id="ARBA00022490"/>
    </source>
</evidence>
<comment type="subcellular location">
    <subcellularLocation>
        <location evidence="2">Cytoplasm</location>
    </subcellularLocation>
</comment>
<dbReference type="InterPro" id="IPR004573">
    <property type="entry name" value="rRNA_ssu_MeTfrase_B"/>
</dbReference>
<dbReference type="InterPro" id="IPR023267">
    <property type="entry name" value="RCMT"/>
</dbReference>
<keyword evidence="17" id="KW-1185">Reference proteome</keyword>
<dbReference type="GO" id="GO:0032259">
    <property type="term" value="P:methylation"/>
    <property type="evidence" value="ECO:0007669"/>
    <property type="project" value="UniProtKB-KW"/>
</dbReference>
<evidence type="ECO:0000256" key="12">
    <source>
        <dbReference type="ARBA" id="ARBA00031088"/>
    </source>
</evidence>
<dbReference type="Gene3D" id="1.10.940.10">
    <property type="entry name" value="NusB-like"/>
    <property type="match status" value="1"/>
</dbReference>
<dbReference type="Proteomes" id="UP001519343">
    <property type="component" value="Unassembled WGS sequence"/>
</dbReference>
<keyword evidence="7 14" id="KW-0489">Methyltransferase</keyword>
<comment type="caution">
    <text evidence="16">The sequence shown here is derived from an EMBL/GenBank/DDBJ whole genome shotgun (WGS) entry which is preliminary data.</text>
</comment>
<dbReference type="SUPFAM" id="SSF48013">
    <property type="entry name" value="NusB-like"/>
    <property type="match status" value="1"/>
</dbReference>
<evidence type="ECO:0000256" key="13">
    <source>
        <dbReference type="ARBA" id="ARBA00047283"/>
    </source>
</evidence>
<evidence type="ECO:0000256" key="4">
    <source>
        <dbReference type="ARBA" id="ARBA00012140"/>
    </source>
</evidence>
<dbReference type="CDD" id="cd02440">
    <property type="entry name" value="AdoMet_MTases"/>
    <property type="match status" value="1"/>
</dbReference>
<evidence type="ECO:0000313" key="16">
    <source>
        <dbReference type="EMBL" id="MBP1930723.1"/>
    </source>
</evidence>
<dbReference type="InterPro" id="IPR049560">
    <property type="entry name" value="MeTrfase_RsmB-F_NOP2_cat"/>
</dbReference>
<gene>
    <name evidence="16" type="ORF">J2Z37_000710</name>
</gene>
<dbReference type="InterPro" id="IPR001678">
    <property type="entry name" value="MeTrfase_RsmB-F_NOP2_dom"/>
</dbReference>
<dbReference type="PANTHER" id="PTHR22807:SF53">
    <property type="entry name" value="RIBOSOMAL RNA SMALL SUBUNIT METHYLTRANSFERASE B-RELATED"/>
    <property type="match status" value="1"/>
</dbReference>
<dbReference type="InterPro" id="IPR054728">
    <property type="entry name" value="RsmB-like_ferredoxin"/>
</dbReference>
<evidence type="ECO:0000256" key="6">
    <source>
        <dbReference type="ARBA" id="ARBA00022552"/>
    </source>
</evidence>
<dbReference type="Pfam" id="PF01029">
    <property type="entry name" value="NusB"/>
    <property type="match status" value="1"/>
</dbReference>
<dbReference type="InterPro" id="IPR006027">
    <property type="entry name" value="NusB_RsmB_TIM44"/>
</dbReference>
<dbReference type="SUPFAM" id="SSF53335">
    <property type="entry name" value="S-adenosyl-L-methionine-dependent methyltransferases"/>
    <property type="match status" value="1"/>
</dbReference>
<dbReference type="PROSITE" id="PS51686">
    <property type="entry name" value="SAM_MT_RSMB_NOP"/>
    <property type="match status" value="1"/>
</dbReference>
<feature type="binding site" evidence="14">
    <location>
        <position position="289"/>
    </location>
    <ligand>
        <name>S-adenosyl-L-methionine</name>
        <dbReference type="ChEBI" id="CHEBI:59789"/>
    </ligand>
</feature>
<dbReference type="Gene3D" id="3.30.70.1170">
    <property type="entry name" value="Sun protein, domain 3"/>
    <property type="match status" value="1"/>
</dbReference>
<evidence type="ECO:0000259" key="15">
    <source>
        <dbReference type="PROSITE" id="PS51686"/>
    </source>
</evidence>
<dbReference type="EMBL" id="JAGGKT010000001">
    <property type="protein sequence ID" value="MBP1930723.1"/>
    <property type="molecule type" value="Genomic_DNA"/>
</dbReference>
<reference evidence="16 17" key="1">
    <citation type="submission" date="2021-03" db="EMBL/GenBank/DDBJ databases">
        <title>Genomic Encyclopedia of Type Strains, Phase IV (KMG-IV): sequencing the most valuable type-strain genomes for metagenomic binning, comparative biology and taxonomic classification.</title>
        <authorList>
            <person name="Goeker M."/>
        </authorList>
    </citation>
    <scope>NUCLEOTIDE SEQUENCE [LARGE SCALE GENOMIC DNA]</scope>
    <source>
        <strain evidence="16 17">DSM 24738</strain>
    </source>
</reference>
<keyword evidence="10 14" id="KW-0694">RNA-binding</keyword>
<feature type="domain" description="SAM-dependent MTase RsmB/NOP-type" evidence="15">
    <location>
        <begin position="173"/>
        <end position="454"/>
    </location>
</feature>
<evidence type="ECO:0000256" key="2">
    <source>
        <dbReference type="ARBA" id="ARBA00004496"/>
    </source>
</evidence>
<evidence type="ECO:0000256" key="8">
    <source>
        <dbReference type="ARBA" id="ARBA00022679"/>
    </source>
</evidence>
<evidence type="ECO:0000256" key="3">
    <source>
        <dbReference type="ARBA" id="ARBA00007494"/>
    </source>
</evidence>
<dbReference type="NCBIfam" id="TIGR00563">
    <property type="entry name" value="rsmB"/>
    <property type="match status" value="1"/>
</dbReference>
<dbReference type="PROSITE" id="PS01153">
    <property type="entry name" value="NOL1_NOP2_SUN"/>
    <property type="match status" value="1"/>
</dbReference>
<dbReference type="RefSeq" id="WP_209808798.1">
    <property type="nucleotide sequence ID" value="NZ_JAGGKT010000001.1"/>
</dbReference>
<evidence type="ECO:0000256" key="10">
    <source>
        <dbReference type="ARBA" id="ARBA00022884"/>
    </source>
</evidence>
<keyword evidence="5" id="KW-0963">Cytoplasm</keyword>
<sequence length="455" mass="51492">MALTPSARSVALQILLQVELKQAYSNLELNAALNKLSLDRRESGLVTELVYGTISRLNTLDWMANQLLKKPIHTLEPWVRNLLRVSIYQLQYLERIPDRAVVHEAVEEAKKRGNEKIAGFINGVLRNVGRSKEQLQIPKQGPKFKRIALGSSHPEWMVKRWLSFFGEQDTVSMCEINNTAPMMSIRTNLLKTDREQLIKMIEQQLPEAEWERSKLAPDGILLSHGGQVVHSSIFTDGYCTIQDESSMLVAYALNPQPGMAVLDTCAAPGGKTTHLAERMANEGRIVALDIHPHKLDLIRQNANRLGTTIIETRLADATALPDDMKSGKFDRILVDAPCSGFGVIRRKPDLKWQKSDKDIQEIAEIQYQILEQAVQCLKPGGRLVYSTCTVDPEENSKLVQRFVKEHPFVKLDDTLQEDMPEVLHSYFHRSGSYVQILPHYFGSDGFFISRLVRTQ</sequence>
<dbReference type="NCBIfam" id="NF011494">
    <property type="entry name" value="PRK14902.1"/>
    <property type="match status" value="1"/>
</dbReference>
<feature type="binding site" evidence="14">
    <location>
        <position position="335"/>
    </location>
    <ligand>
        <name>S-adenosyl-L-methionine</name>
        <dbReference type="ChEBI" id="CHEBI:59789"/>
    </ligand>
</feature>
<comment type="function">
    <text evidence="1">Specifically methylates the cytosine at position 967 (m5C967) of 16S rRNA.</text>
</comment>
<evidence type="ECO:0000256" key="11">
    <source>
        <dbReference type="ARBA" id="ARBA00030399"/>
    </source>
</evidence>
<dbReference type="GO" id="GO:0008168">
    <property type="term" value="F:methyltransferase activity"/>
    <property type="evidence" value="ECO:0007669"/>
    <property type="project" value="UniProtKB-KW"/>
</dbReference>
<protein>
    <recommendedName>
        <fullName evidence="4">16S rRNA (cytosine(967)-C(5))-methyltransferase</fullName>
        <ecNumber evidence="4">2.1.1.176</ecNumber>
    </recommendedName>
    <alternativeName>
        <fullName evidence="11">16S rRNA m5C967 methyltransferase</fullName>
    </alternativeName>
    <alternativeName>
        <fullName evidence="12">rRNA (cytosine-C(5)-)-methyltransferase RsmB</fullName>
    </alternativeName>
</protein>
<evidence type="ECO:0000256" key="9">
    <source>
        <dbReference type="ARBA" id="ARBA00022691"/>
    </source>
</evidence>
<dbReference type="Pfam" id="PF22458">
    <property type="entry name" value="RsmF-B_ferredox"/>
    <property type="match status" value="1"/>
</dbReference>
<proteinExistence type="inferred from homology"/>
<dbReference type="InterPro" id="IPR018314">
    <property type="entry name" value="RsmB/NOL1/NOP2-like_CS"/>
</dbReference>
<dbReference type="PRINTS" id="PR02008">
    <property type="entry name" value="RCMTFAMILY"/>
</dbReference>
<feature type="active site" description="Nucleophile" evidence="14">
    <location>
        <position position="388"/>
    </location>
</feature>
<comment type="similarity">
    <text evidence="3 14">Belongs to the class I-like SAM-binding methyltransferase superfamily. RsmB/NOP family.</text>
</comment>
<feature type="binding site" evidence="14">
    <location>
        <begin position="265"/>
        <end position="271"/>
    </location>
    <ligand>
        <name>S-adenosyl-L-methionine</name>
        <dbReference type="ChEBI" id="CHEBI:59789"/>
    </ligand>
</feature>
<keyword evidence="6" id="KW-0698">rRNA processing</keyword>
<keyword evidence="9 14" id="KW-0949">S-adenosyl-L-methionine</keyword>
<evidence type="ECO:0000256" key="14">
    <source>
        <dbReference type="PROSITE-ProRule" id="PRU01023"/>
    </source>
</evidence>